<dbReference type="KEGG" id="snw:BBN63_01070"/>
<keyword evidence="1" id="KW-0732">Signal</keyword>
<sequence length="87" mass="8402">MSPLPQTHRAAAAALLTAGLLTVGTTAAVAAPAPAAAERITSTAELHEHLAQAVALEAAQGAVALNGDPVGRPALQSKPGTATTAAC</sequence>
<gene>
    <name evidence="2" type="ORF">BBN63_01070</name>
</gene>
<evidence type="ECO:0000313" key="3">
    <source>
        <dbReference type="Proteomes" id="UP000189677"/>
    </source>
</evidence>
<organism evidence="2 3">
    <name type="scientific">Streptomyces niveus</name>
    <name type="common">Streptomyces spheroides</name>
    <dbReference type="NCBI Taxonomy" id="193462"/>
    <lineage>
        <taxon>Bacteria</taxon>
        <taxon>Bacillati</taxon>
        <taxon>Actinomycetota</taxon>
        <taxon>Actinomycetes</taxon>
        <taxon>Kitasatosporales</taxon>
        <taxon>Streptomycetaceae</taxon>
        <taxon>Streptomyces</taxon>
    </lineage>
</organism>
<evidence type="ECO:0000313" key="2">
    <source>
        <dbReference type="EMBL" id="AQU65061.1"/>
    </source>
</evidence>
<dbReference type="Proteomes" id="UP000189677">
    <property type="component" value="Chromosome"/>
</dbReference>
<proteinExistence type="predicted"/>
<name>A0A1U9QMQ1_STRNV</name>
<dbReference type="EMBL" id="CP018047">
    <property type="protein sequence ID" value="AQU65061.1"/>
    <property type="molecule type" value="Genomic_DNA"/>
</dbReference>
<feature type="chain" id="PRO_5012595049" evidence="1">
    <location>
        <begin position="31"/>
        <end position="87"/>
    </location>
</feature>
<keyword evidence="3" id="KW-1185">Reference proteome</keyword>
<dbReference type="AlphaFoldDB" id="A0A1U9QMQ1"/>
<dbReference type="RefSeq" id="WP_078073543.1">
    <property type="nucleotide sequence ID" value="NZ_CP018047.1"/>
</dbReference>
<reference evidence="2 3" key="1">
    <citation type="submission" date="2016-11" db="EMBL/GenBank/DDBJ databases">
        <title>Complete genome sequence of Streptomyces niveus SCSIO 3406.</title>
        <authorList>
            <person name="Zhu Q."/>
            <person name="Cheng W."/>
            <person name="Song Y."/>
            <person name="Li Q."/>
            <person name="Ju J."/>
        </authorList>
    </citation>
    <scope>NUCLEOTIDE SEQUENCE [LARGE SCALE GENOMIC DNA]</scope>
    <source>
        <strain evidence="2 3">SCSIO 3406</strain>
    </source>
</reference>
<evidence type="ECO:0000256" key="1">
    <source>
        <dbReference type="SAM" id="SignalP"/>
    </source>
</evidence>
<feature type="signal peptide" evidence="1">
    <location>
        <begin position="1"/>
        <end position="30"/>
    </location>
</feature>
<protein>
    <submittedName>
        <fullName evidence="2">Uncharacterized protein</fullName>
    </submittedName>
</protein>
<accession>A0A1U9QMQ1</accession>